<accession>A0ABY5PKT9</accession>
<organism evidence="5 6">
    <name type="scientific">Svornostia abyssi</name>
    <dbReference type="NCBI Taxonomy" id="2898438"/>
    <lineage>
        <taxon>Bacteria</taxon>
        <taxon>Bacillati</taxon>
        <taxon>Actinomycetota</taxon>
        <taxon>Thermoleophilia</taxon>
        <taxon>Solirubrobacterales</taxon>
        <taxon>Baekduiaceae</taxon>
        <taxon>Svornostia</taxon>
    </lineage>
</organism>
<protein>
    <submittedName>
        <fullName evidence="5">Helix-turn-helix domain-containing protein</fullName>
    </submittedName>
</protein>
<evidence type="ECO:0000313" key="6">
    <source>
        <dbReference type="Proteomes" id="UP001058860"/>
    </source>
</evidence>
<gene>
    <name evidence="5" type="ORF">LRS13_07145</name>
</gene>
<dbReference type="RefSeq" id="WP_353865749.1">
    <property type="nucleotide sequence ID" value="NZ_CP088295.1"/>
</dbReference>
<dbReference type="EMBL" id="CP088295">
    <property type="protein sequence ID" value="UUY05289.1"/>
    <property type="molecule type" value="Genomic_DNA"/>
</dbReference>
<keyword evidence="6" id="KW-1185">Reference proteome</keyword>
<dbReference type="SMART" id="SM00342">
    <property type="entry name" value="HTH_ARAC"/>
    <property type="match status" value="1"/>
</dbReference>
<dbReference type="Pfam" id="PF12833">
    <property type="entry name" value="HTH_18"/>
    <property type="match status" value="1"/>
</dbReference>
<proteinExistence type="predicted"/>
<dbReference type="PANTHER" id="PTHR46796">
    <property type="entry name" value="HTH-TYPE TRANSCRIPTIONAL ACTIVATOR RHAS-RELATED"/>
    <property type="match status" value="1"/>
</dbReference>
<evidence type="ECO:0000259" key="4">
    <source>
        <dbReference type="PROSITE" id="PS01124"/>
    </source>
</evidence>
<feature type="domain" description="HTH araC/xylS-type" evidence="4">
    <location>
        <begin position="174"/>
        <end position="278"/>
    </location>
</feature>
<keyword evidence="2" id="KW-0238">DNA-binding</keyword>
<dbReference type="InterPro" id="IPR009057">
    <property type="entry name" value="Homeodomain-like_sf"/>
</dbReference>
<dbReference type="SUPFAM" id="SSF46689">
    <property type="entry name" value="Homeodomain-like"/>
    <property type="match status" value="1"/>
</dbReference>
<dbReference type="PROSITE" id="PS01124">
    <property type="entry name" value="HTH_ARAC_FAMILY_2"/>
    <property type="match status" value="1"/>
</dbReference>
<evidence type="ECO:0000256" key="3">
    <source>
        <dbReference type="ARBA" id="ARBA00023163"/>
    </source>
</evidence>
<evidence type="ECO:0000256" key="2">
    <source>
        <dbReference type="ARBA" id="ARBA00023125"/>
    </source>
</evidence>
<dbReference type="PROSITE" id="PS00041">
    <property type="entry name" value="HTH_ARAC_FAMILY_1"/>
    <property type="match status" value="1"/>
</dbReference>
<evidence type="ECO:0000256" key="1">
    <source>
        <dbReference type="ARBA" id="ARBA00023015"/>
    </source>
</evidence>
<reference evidence="6" key="1">
    <citation type="submission" date="2021-11" db="EMBL/GenBank/DDBJ databases">
        <title>Cultivation dependent microbiological survey of springs from the worlds oldest radium mine currently devoted to the extraction of radon-saturated water.</title>
        <authorList>
            <person name="Kapinusova G."/>
            <person name="Smrhova T."/>
            <person name="Strejcek M."/>
            <person name="Suman J."/>
            <person name="Jani K."/>
            <person name="Pajer P."/>
            <person name="Uhlik O."/>
        </authorList>
    </citation>
    <scope>NUCLEOTIDE SEQUENCE [LARGE SCALE GENOMIC DNA]</scope>
    <source>
        <strain evidence="6">J379</strain>
    </source>
</reference>
<sequence length="305" mass="32326">MVTVLRGEGAGQRWELAARAPHPALRGHVRRLIGFTEAGAEPVRRLEMPSSTVTLIVGFAGEGWDVSLPWDPSAERTRHTAFVAGLHGTAAVTEQRGFVGGVQADLTPAGAHQLLAVSMAELAGRVAPLEDGLGTDPGTRDLQERLACASGWDDRLDLVEHWLAARLDGAAPAAPEVAWACARLQRTGGTLPVGALTEELGWSRRHLAARFRAQVGVTPKALARLLRFERAVSLLAGARAGDVELGRVALDCGYYDQAHFNRDFRAFAGVTPTAYLARRADPGAGISAEAVQQVTSVQDPGRAAA</sequence>
<dbReference type="Gene3D" id="1.10.10.60">
    <property type="entry name" value="Homeodomain-like"/>
    <property type="match status" value="1"/>
</dbReference>
<dbReference type="Proteomes" id="UP001058860">
    <property type="component" value="Chromosome"/>
</dbReference>
<dbReference type="PANTHER" id="PTHR46796:SF15">
    <property type="entry name" value="BLL1074 PROTEIN"/>
    <property type="match status" value="1"/>
</dbReference>
<dbReference type="InterPro" id="IPR018060">
    <property type="entry name" value="HTH_AraC"/>
</dbReference>
<keyword evidence="3" id="KW-0804">Transcription</keyword>
<dbReference type="InterPro" id="IPR050204">
    <property type="entry name" value="AraC_XylS_family_regulators"/>
</dbReference>
<keyword evidence="1" id="KW-0805">Transcription regulation</keyword>
<evidence type="ECO:0000313" key="5">
    <source>
        <dbReference type="EMBL" id="UUY05289.1"/>
    </source>
</evidence>
<dbReference type="InterPro" id="IPR018062">
    <property type="entry name" value="HTH_AraC-typ_CS"/>
</dbReference>
<name>A0ABY5PKT9_9ACTN</name>